<dbReference type="RefSeq" id="XP_047768834.1">
    <property type="nucleotide sequence ID" value="XM_047913195.1"/>
</dbReference>
<dbReference type="KEGG" id="ffu:CLAFUR5_14047"/>
<reference evidence="2" key="2">
    <citation type="journal article" date="2022" name="Microb. Genom.">
        <title>A chromosome-scale genome assembly of the tomato pathogen Cladosporium fulvum reveals a compartmentalized genome architecture and the presence of a dispensable chromosome.</title>
        <authorList>
            <person name="Zaccaron A.Z."/>
            <person name="Chen L.H."/>
            <person name="Samaras A."/>
            <person name="Stergiopoulos I."/>
        </authorList>
    </citation>
    <scope>NUCLEOTIDE SEQUENCE</scope>
    <source>
        <strain evidence="2">Race5_Kim</strain>
    </source>
</reference>
<dbReference type="SUPFAM" id="SSF56317">
    <property type="entry name" value="Carbon-nitrogen hydrolase"/>
    <property type="match status" value="1"/>
</dbReference>
<evidence type="ECO:0000259" key="1">
    <source>
        <dbReference type="Pfam" id="PF00795"/>
    </source>
</evidence>
<dbReference type="Pfam" id="PF00795">
    <property type="entry name" value="CN_hydrolase"/>
    <property type="match status" value="1"/>
</dbReference>
<dbReference type="OrthoDB" id="10250282at2759"/>
<evidence type="ECO:0000313" key="2">
    <source>
        <dbReference type="EMBL" id="UJO24468.1"/>
    </source>
</evidence>
<feature type="domain" description="CN hydrolase" evidence="1">
    <location>
        <begin position="13"/>
        <end position="118"/>
    </location>
</feature>
<proteinExistence type="predicted"/>
<reference evidence="2" key="1">
    <citation type="submission" date="2021-12" db="EMBL/GenBank/DDBJ databases">
        <authorList>
            <person name="Zaccaron A."/>
            <person name="Stergiopoulos I."/>
        </authorList>
    </citation>
    <scope>NUCLEOTIDE SEQUENCE</scope>
    <source>
        <strain evidence="2">Race5_Kim</strain>
    </source>
</reference>
<evidence type="ECO:0000313" key="3">
    <source>
        <dbReference type="Proteomes" id="UP000756132"/>
    </source>
</evidence>
<dbReference type="InterPro" id="IPR003010">
    <property type="entry name" value="C-N_Hydrolase"/>
</dbReference>
<keyword evidence="3" id="KW-1185">Reference proteome</keyword>
<organism evidence="2 3">
    <name type="scientific">Passalora fulva</name>
    <name type="common">Tomato leaf mold</name>
    <name type="synonym">Cladosporium fulvum</name>
    <dbReference type="NCBI Taxonomy" id="5499"/>
    <lineage>
        <taxon>Eukaryota</taxon>
        <taxon>Fungi</taxon>
        <taxon>Dikarya</taxon>
        <taxon>Ascomycota</taxon>
        <taxon>Pezizomycotina</taxon>
        <taxon>Dothideomycetes</taxon>
        <taxon>Dothideomycetidae</taxon>
        <taxon>Mycosphaerellales</taxon>
        <taxon>Mycosphaerellaceae</taxon>
        <taxon>Fulvia</taxon>
    </lineage>
</organism>
<dbReference type="GeneID" id="71993925"/>
<dbReference type="EMBL" id="CP090174">
    <property type="protein sequence ID" value="UJO24468.1"/>
    <property type="molecule type" value="Genomic_DNA"/>
</dbReference>
<dbReference type="Gene3D" id="3.60.110.10">
    <property type="entry name" value="Carbon-nitrogen hydrolase"/>
    <property type="match status" value="1"/>
</dbReference>
<dbReference type="Proteomes" id="UP000756132">
    <property type="component" value="Chromosome 12"/>
</dbReference>
<dbReference type="AlphaFoldDB" id="A0A9Q8PL44"/>
<dbReference type="InterPro" id="IPR036526">
    <property type="entry name" value="C-N_Hydrolase_sf"/>
</dbReference>
<protein>
    <recommendedName>
        <fullName evidence="1">CN hydrolase domain-containing protein</fullName>
    </recommendedName>
</protein>
<sequence length="119" mass="13236">MDYHQAQPQRTGINLNISETVDAAVTLIKEAADGGADVVTVPELWFSRLVLPHRQRPEQLDSRVPPNVLYINNSLVPGSADFIRLIDSVRRNKTYANLAFSEFSANRLFVAQMLVSPTA</sequence>
<gene>
    <name evidence="2" type="ORF">CLAFUR5_14047</name>
</gene>
<accession>A0A9Q8PL44</accession>
<name>A0A9Q8PL44_PASFU</name>